<feature type="region of interest" description="Disordered" evidence="11">
    <location>
        <begin position="710"/>
        <end position="744"/>
    </location>
</feature>
<keyword evidence="2" id="KW-1003">Cell membrane</keyword>
<dbReference type="CDD" id="cd14014">
    <property type="entry name" value="STKc_PknB_like"/>
    <property type="match status" value="1"/>
</dbReference>
<dbReference type="CDD" id="cd18773">
    <property type="entry name" value="PDC1_HK_sensor"/>
    <property type="match status" value="1"/>
</dbReference>
<dbReference type="PANTHER" id="PTHR43289:SF6">
    <property type="entry name" value="SERINE_THREONINE-PROTEIN KINASE NEKL-3"/>
    <property type="match status" value="1"/>
</dbReference>
<dbReference type="PROSITE" id="PS50011">
    <property type="entry name" value="PROTEIN_KINASE_DOM"/>
    <property type="match status" value="1"/>
</dbReference>
<evidence type="ECO:0000256" key="4">
    <source>
        <dbReference type="ARBA" id="ARBA00022692"/>
    </source>
</evidence>
<dbReference type="EC" id="2.7.11.1" evidence="14"/>
<dbReference type="GO" id="GO:0004674">
    <property type="term" value="F:protein serine/threonine kinase activity"/>
    <property type="evidence" value="ECO:0007669"/>
    <property type="project" value="UniProtKB-EC"/>
</dbReference>
<dbReference type="GO" id="GO:0005886">
    <property type="term" value="C:plasma membrane"/>
    <property type="evidence" value="ECO:0007669"/>
    <property type="project" value="UniProtKB-SubCell"/>
</dbReference>
<reference evidence="14 15" key="1">
    <citation type="submission" date="2019-02" db="EMBL/GenBank/DDBJ databases">
        <title>Deep-cultivation of Planctomycetes and their phenomic and genomic characterization uncovers novel biology.</title>
        <authorList>
            <person name="Wiegand S."/>
            <person name="Jogler M."/>
            <person name="Boedeker C."/>
            <person name="Pinto D."/>
            <person name="Vollmers J."/>
            <person name="Rivas-Marin E."/>
            <person name="Kohn T."/>
            <person name="Peeters S.H."/>
            <person name="Heuer A."/>
            <person name="Rast P."/>
            <person name="Oberbeckmann S."/>
            <person name="Bunk B."/>
            <person name="Jeske O."/>
            <person name="Meyerdierks A."/>
            <person name="Storesund J.E."/>
            <person name="Kallscheuer N."/>
            <person name="Luecker S."/>
            <person name="Lage O.M."/>
            <person name="Pohl T."/>
            <person name="Merkel B.J."/>
            <person name="Hornburger P."/>
            <person name="Mueller R.-W."/>
            <person name="Bruemmer F."/>
            <person name="Labrenz M."/>
            <person name="Spormann A.M."/>
            <person name="Op Den Camp H."/>
            <person name="Overmann J."/>
            <person name="Amann R."/>
            <person name="Jetten M.S.M."/>
            <person name="Mascher T."/>
            <person name="Medema M.H."/>
            <person name="Devos D.P."/>
            <person name="Kaster A.-K."/>
            <person name="Ovreas L."/>
            <person name="Rohde M."/>
            <person name="Galperin M.Y."/>
            <person name="Jogler C."/>
        </authorList>
    </citation>
    <scope>NUCLEOTIDE SEQUENCE [LARGE SCALE GENOMIC DNA]</scope>
    <source>
        <strain evidence="14 15">Pla100</strain>
    </source>
</reference>
<keyword evidence="5 10" id="KW-0547">Nucleotide-binding</keyword>
<dbReference type="EMBL" id="SJPM01000010">
    <property type="protein sequence ID" value="TWT92961.1"/>
    <property type="molecule type" value="Genomic_DNA"/>
</dbReference>
<dbReference type="GO" id="GO:0005524">
    <property type="term" value="F:ATP binding"/>
    <property type="evidence" value="ECO:0007669"/>
    <property type="project" value="UniProtKB-UniRule"/>
</dbReference>
<dbReference type="Gene3D" id="1.10.510.10">
    <property type="entry name" value="Transferase(Phosphotransferase) domain 1"/>
    <property type="match status" value="1"/>
</dbReference>
<name>A0A5C6A134_9BACT</name>
<feature type="transmembrane region" description="Helical" evidence="12">
    <location>
        <begin position="380"/>
        <end position="403"/>
    </location>
</feature>
<evidence type="ECO:0000256" key="8">
    <source>
        <dbReference type="ARBA" id="ARBA00022989"/>
    </source>
</evidence>
<keyword evidence="4 12" id="KW-0812">Transmembrane</keyword>
<dbReference type="Gene3D" id="3.30.450.20">
    <property type="entry name" value="PAS domain"/>
    <property type="match status" value="1"/>
</dbReference>
<evidence type="ECO:0000256" key="6">
    <source>
        <dbReference type="ARBA" id="ARBA00022777"/>
    </source>
</evidence>
<accession>A0A5C6A134</accession>
<protein>
    <submittedName>
        <fullName evidence="14">Serine/threonine-protein kinase PknB</fullName>
        <ecNumber evidence="14">2.7.11.1</ecNumber>
    </submittedName>
</protein>
<dbReference type="InterPro" id="IPR011009">
    <property type="entry name" value="Kinase-like_dom_sf"/>
</dbReference>
<keyword evidence="7 10" id="KW-0067">ATP-binding</keyword>
<gene>
    <name evidence="14" type="primary">pknB_16</name>
    <name evidence="14" type="ORF">Pla100_42770</name>
</gene>
<dbReference type="SMART" id="SM00220">
    <property type="entry name" value="S_TKc"/>
    <property type="match status" value="1"/>
</dbReference>
<evidence type="ECO:0000256" key="3">
    <source>
        <dbReference type="ARBA" id="ARBA00022679"/>
    </source>
</evidence>
<dbReference type="InterPro" id="IPR033479">
    <property type="entry name" value="dCache_1"/>
</dbReference>
<evidence type="ECO:0000256" key="7">
    <source>
        <dbReference type="ARBA" id="ARBA00022840"/>
    </source>
</evidence>
<evidence type="ECO:0000256" key="10">
    <source>
        <dbReference type="PROSITE-ProRule" id="PRU10141"/>
    </source>
</evidence>
<sequence>MIFRRAAKLPGSSSGSFQRRANMTYASRLSMSISSAGGYVRRRAWLWPILGFGLLLIIGLLIHSSIESTMKASLASQLQTLLNVESDMLKTWLQAQENNVESIANNVEVRALANQILSDEPPPEGAVVSIETLSENLAKQLAPSMSSHDYIGFLLADRDQNVLASSEPELVGMEQPPEFSSWMVKCLEGTPTVSKPFLSVAALRDQQRRVHTEVPTMFVAAPVRDSDFQIVGVLALRLRPEREFTRILQLGRIGESGETYAFDRDGVMLSNSRFDHDLILLGLLPDHEGVHSMLKLLVRDPQSNLLKGGRANVRRSELPLTRMAEDAIAGNTNVDVEGYNDYRGVPVVGAWTWLRNYDFGIATESDVEEAFRPLNILKRAFWGLMALLALCSLGLLAFSIVVARLQRQAREAAVEAKQLGQYKLERKIGQGAMGTVYKGQHAMLRRPTAIKLLDTDNVNETTITRFEREVQITSLLNHPNTIAVYDFGRTPEDVFYYAMEYLEGVNLQTLVDDFGPQPASRVIHILRQACGSLFEAHSKGLVHRDIKPANVMLNRRGGLSDFVKVLDFGLVKALDDDKAGENRMAGTPLYLSPEAIQMPGSVDACSDLYALGGIGYFMLTGSPVFNAETLVALCQKHITETPIPPSRIVAGVPEDLENVILSCLEKERSRRPQTARDLLQKLQACADAGRWTDEDADRWWNRHERGVLPNHSLQKKTSASNSTHTMATSPVGSTDTLGATMDPS</sequence>
<feature type="domain" description="Protein kinase" evidence="13">
    <location>
        <begin position="422"/>
        <end position="683"/>
    </location>
</feature>
<evidence type="ECO:0000259" key="13">
    <source>
        <dbReference type="PROSITE" id="PS50011"/>
    </source>
</evidence>
<evidence type="ECO:0000256" key="11">
    <source>
        <dbReference type="SAM" id="MobiDB-lite"/>
    </source>
</evidence>
<dbReference type="AlphaFoldDB" id="A0A5C6A134"/>
<dbReference type="RefSeq" id="WP_197168107.1">
    <property type="nucleotide sequence ID" value="NZ_SJPM01000010.1"/>
</dbReference>
<proteinExistence type="predicted"/>
<dbReference type="InterPro" id="IPR008271">
    <property type="entry name" value="Ser/Thr_kinase_AS"/>
</dbReference>
<organism evidence="14 15">
    <name type="scientific">Neorhodopirellula pilleata</name>
    <dbReference type="NCBI Taxonomy" id="2714738"/>
    <lineage>
        <taxon>Bacteria</taxon>
        <taxon>Pseudomonadati</taxon>
        <taxon>Planctomycetota</taxon>
        <taxon>Planctomycetia</taxon>
        <taxon>Pirellulales</taxon>
        <taxon>Pirellulaceae</taxon>
        <taxon>Neorhodopirellula</taxon>
    </lineage>
</organism>
<dbReference type="InterPro" id="IPR000719">
    <property type="entry name" value="Prot_kinase_dom"/>
</dbReference>
<keyword evidence="9 12" id="KW-0472">Membrane</keyword>
<dbReference type="Pfam" id="PF00069">
    <property type="entry name" value="Pkinase"/>
    <property type="match status" value="1"/>
</dbReference>
<dbReference type="PANTHER" id="PTHR43289">
    <property type="entry name" value="MITOGEN-ACTIVATED PROTEIN KINASE KINASE KINASE 20-RELATED"/>
    <property type="match status" value="1"/>
</dbReference>
<keyword evidence="15" id="KW-1185">Reference proteome</keyword>
<dbReference type="Proteomes" id="UP000316213">
    <property type="component" value="Unassembled WGS sequence"/>
</dbReference>
<dbReference type="SUPFAM" id="SSF56112">
    <property type="entry name" value="Protein kinase-like (PK-like)"/>
    <property type="match status" value="1"/>
</dbReference>
<dbReference type="InterPro" id="IPR017441">
    <property type="entry name" value="Protein_kinase_ATP_BS"/>
</dbReference>
<evidence type="ECO:0000256" key="2">
    <source>
        <dbReference type="ARBA" id="ARBA00022475"/>
    </source>
</evidence>
<keyword evidence="3 14" id="KW-0808">Transferase</keyword>
<feature type="compositionally biased region" description="Polar residues" evidence="11">
    <location>
        <begin position="711"/>
        <end position="744"/>
    </location>
</feature>
<evidence type="ECO:0000313" key="14">
    <source>
        <dbReference type="EMBL" id="TWT92961.1"/>
    </source>
</evidence>
<comment type="subcellular location">
    <subcellularLocation>
        <location evidence="1">Cell membrane</location>
        <topology evidence="1">Multi-pass membrane protein</topology>
    </subcellularLocation>
</comment>
<evidence type="ECO:0000256" key="9">
    <source>
        <dbReference type="ARBA" id="ARBA00023136"/>
    </source>
</evidence>
<evidence type="ECO:0000256" key="12">
    <source>
        <dbReference type="SAM" id="Phobius"/>
    </source>
</evidence>
<feature type="binding site" evidence="10">
    <location>
        <position position="451"/>
    </location>
    <ligand>
        <name>ATP</name>
        <dbReference type="ChEBI" id="CHEBI:30616"/>
    </ligand>
</feature>
<dbReference type="PROSITE" id="PS00107">
    <property type="entry name" value="PROTEIN_KINASE_ATP"/>
    <property type="match status" value="1"/>
</dbReference>
<dbReference type="Gene3D" id="3.30.200.20">
    <property type="entry name" value="Phosphorylase Kinase, domain 1"/>
    <property type="match status" value="1"/>
</dbReference>
<keyword evidence="8 12" id="KW-1133">Transmembrane helix</keyword>
<evidence type="ECO:0000256" key="5">
    <source>
        <dbReference type="ARBA" id="ARBA00022741"/>
    </source>
</evidence>
<dbReference type="PROSITE" id="PS00108">
    <property type="entry name" value="PROTEIN_KINASE_ST"/>
    <property type="match status" value="1"/>
</dbReference>
<evidence type="ECO:0000313" key="15">
    <source>
        <dbReference type="Proteomes" id="UP000316213"/>
    </source>
</evidence>
<evidence type="ECO:0000256" key="1">
    <source>
        <dbReference type="ARBA" id="ARBA00004651"/>
    </source>
</evidence>
<comment type="caution">
    <text evidence="14">The sequence shown here is derived from an EMBL/GenBank/DDBJ whole genome shotgun (WGS) entry which is preliminary data.</text>
</comment>
<dbReference type="Pfam" id="PF02743">
    <property type="entry name" value="dCache_1"/>
    <property type="match status" value="1"/>
</dbReference>
<keyword evidence="6 14" id="KW-0418">Kinase</keyword>
<feature type="transmembrane region" description="Helical" evidence="12">
    <location>
        <begin position="44"/>
        <end position="66"/>
    </location>
</feature>